<name>M1PTR5_DESSD</name>
<dbReference type="Pfam" id="PF26363">
    <property type="entry name" value="Phospholipase-like"/>
    <property type="match status" value="1"/>
</dbReference>
<evidence type="ECO:0008006" key="3">
    <source>
        <dbReference type="Google" id="ProtNLM"/>
    </source>
</evidence>
<keyword evidence="2" id="KW-1185">Reference proteome</keyword>
<dbReference type="InterPro" id="IPR029058">
    <property type="entry name" value="AB_hydrolase_fold"/>
</dbReference>
<proteinExistence type="predicted"/>
<reference evidence="2" key="1">
    <citation type="journal article" date="2013" name="Stand. Genomic Sci.">
        <title>Complete genome sequence of Desulfocapsa sulfexigens, a marine deltaproteobacterium specialized in disproportionating inorganic sulfur compounds.</title>
        <authorList>
            <person name="Finster K.W."/>
            <person name="Kjeldsen K.U."/>
            <person name="Kube M."/>
            <person name="Reinhardt R."/>
            <person name="Mussmann M."/>
            <person name="Amann R."/>
            <person name="Schreiber L."/>
        </authorList>
    </citation>
    <scope>NUCLEOTIDE SEQUENCE [LARGE SCALE GENOMIC DNA]</scope>
    <source>
        <strain evidence="2">DSM 10523 / SB164P1</strain>
    </source>
</reference>
<dbReference type="eggNOG" id="COG2931">
    <property type="taxonomic scope" value="Bacteria"/>
</dbReference>
<dbReference type="RefSeq" id="WP_015405430.1">
    <property type="nucleotide sequence ID" value="NC_020304.1"/>
</dbReference>
<dbReference type="Proteomes" id="UP000011721">
    <property type="component" value="Chromosome"/>
</dbReference>
<accession>M1PTR5</accession>
<dbReference type="eggNOG" id="COG3675">
    <property type="taxonomic scope" value="Bacteria"/>
</dbReference>
<protein>
    <recommendedName>
        <fullName evidence="3">Lipase (Class 3)</fullName>
    </recommendedName>
</protein>
<dbReference type="KEGG" id="dsf:UWK_03219"/>
<evidence type="ECO:0000313" key="2">
    <source>
        <dbReference type="Proteomes" id="UP000011721"/>
    </source>
</evidence>
<dbReference type="SUPFAM" id="SSF53474">
    <property type="entry name" value="alpha/beta-Hydrolases"/>
    <property type="match status" value="1"/>
</dbReference>
<organism evidence="1 2">
    <name type="scientific">Desulfocapsa sulfexigens (strain DSM 10523 / SB164P1)</name>
    <dbReference type="NCBI Taxonomy" id="1167006"/>
    <lineage>
        <taxon>Bacteria</taxon>
        <taxon>Pseudomonadati</taxon>
        <taxon>Thermodesulfobacteriota</taxon>
        <taxon>Desulfobulbia</taxon>
        <taxon>Desulfobulbales</taxon>
        <taxon>Desulfocapsaceae</taxon>
        <taxon>Desulfocapsa</taxon>
    </lineage>
</organism>
<dbReference type="AlphaFoldDB" id="M1PTR5"/>
<dbReference type="HOGENOM" id="CLU_609336_0_0_7"/>
<dbReference type="EMBL" id="CP003985">
    <property type="protein sequence ID" value="AGF79746.1"/>
    <property type="molecule type" value="Genomic_DNA"/>
</dbReference>
<evidence type="ECO:0000313" key="1">
    <source>
        <dbReference type="EMBL" id="AGF79746.1"/>
    </source>
</evidence>
<sequence length="449" mass="47975">MSTISEYYLQAELALASYSNLSPGMSGKDYTDALQNNGNGMTLTQAQDFSSNWNVIDQYDGTVEESYVDEFGLEHTFLNPTGLSVTLFEDSSGKQVIAVRGTNDLNDVITDVIDIGALGTSEYQAQYKALSAQVEKWVDLGDLHSGFLVTGHSLGGFLATNLTLEYSTDVTQTFIYNAPGVTGVGGNIIEAISSALSPDNPIALPTVLPVSNIVATDDIVSSVGLSVSTPIIISVDAQNPLTAHSIVGLTSSLCIYNLFSTISGSDNPDDFTPFLEKMPDEHALSVVNNVFQAGIDPTQVSVDLAIELTGYANDHSLTGLTVTSLHEHSAEALRSAAENDNAFLFALNALAGFAISGNQPGYVNLVAAEYSTQYLEDRSLFLYQTMHEDTLSPTGDDMQFCDTTLGIDAYAGNGVPDFTDRHYIFGNLEGELIVKKKGSSLPLTFVVNV</sequence>
<dbReference type="Gene3D" id="3.40.50.1820">
    <property type="entry name" value="alpha/beta hydrolase"/>
    <property type="match status" value="1"/>
</dbReference>
<gene>
    <name evidence="1" type="ordered locus">UWK_03219</name>
</gene>